<dbReference type="OrthoDB" id="422031at2759"/>
<dbReference type="Proteomes" id="UP000186817">
    <property type="component" value="Unassembled WGS sequence"/>
</dbReference>
<evidence type="ECO:0000313" key="4">
    <source>
        <dbReference type="Proteomes" id="UP000186817"/>
    </source>
</evidence>
<dbReference type="Gene3D" id="1.25.40.10">
    <property type="entry name" value="Tetratricopeptide repeat domain"/>
    <property type="match status" value="2"/>
</dbReference>
<dbReference type="EMBL" id="LSRX01000126">
    <property type="protein sequence ID" value="OLQ08051.1"/>
    <property type="molecule type" value="Genomic_DNA"/>
</dbReference>
<comment type="caution">
    <text evidence="3">The sequence shown here is derived from an EMBL/GenBank/DDBJ whole genome shotgun (WGS) entry which is preliminary data.</text>
</comment>
<evidence type="ECO:0000313" key="3">
    <source>
        <dbReference type="EMBL" id="OLQ08051.1"/>
    </source>
</evidence>
<dbReference type="PANTHER" id="PTHR47936">
    <property type="entry name" value="PPR_LONG DOMAIN-CONTAINING PROTEIN"/>
    <property type="match status" value="1"/>
</dbReference>
<accession>A0A1Q9EL31</accession>
<evidence type="ECO:0000256" key="1">
    <source>
        <dbReference type="ARBA" id="ARBA00022737"/>
    </source>
</evidence>
<proteinExistence type="predicted"/>
<keyword evidence="2" id="KW-0732">Signal</keyword>
<dbReference type="InterPro" id="IPR011990">
    <property type="entry name" value="TPR-like_helical_dom_sf"/>
</dbReference>
<name>A0A1Q9EL31_SYMMI</name>
<feature type="signal peptide" evidence="2">
    <location>
        <begin position="1"/>
        <end position="18"/>
    </location>
</feature>
<dbReference type="OMA" id="NISKWGQ"/>
<dbReference type="AlphaFoldDB" id="A0A1Q9EL31"/>
<keyword evidence="4" id="KW-1185">Reference proteome</keyword>
<protein>
    <submittedName>
        <fullName evidence="3">Pentatricopeptide repeat-containing protein, chloroplastic</fullName>
    </submittedName>
</protein>
<gene>
    <name evidence="3" type="ORF">AK812_SmicGene8495</name>
</gene>
<keyword evidence="1" id="KW-0677">Repeat</keyword>
<feature type="chain" id="PRO_5012186859" evidence="2">
    <location>
        <begin position="19"/>
        <end position="665"/>
    </location>
</feature>
<evidence type="ECO:0000256" key="2">
    <source>
        <dbReference type="SAM" id="SignalP"/>
    </source>
</evidence>
<reference evidence="3 4" key="1">
    <citation type="submission" date="2016-02" db="EMBL/GenBank/DDBJ databases">
        <title>Genome analysis of coral dinoflagellate symbionts highlights evolutionary adaptations to a symbiotic lifestyle.</title>
        <authorList>
            <person name="Aranda M."/>
            <person name="Li Y."/>
            <person name="Liew Y.J."/>
            <person name="Baumgarten S."/>
            <person name="Simakov O."/>
            <person name="Wilson M."/>
            <person name="Piel J."/>
            <person name="Ashoor H."/>
            <person name="Bougouffa S."/>
            <person name="Bajic V.B."/>
            <person name="Ryu T."/>
            <person name="Ravasi T."/>
            <person name="Bayer T."/>
            <person name="Micklem G."/>
            <person name="Kim H."/>
            <person name="Bhak J."/>
            <person name="Lajeunesse T.C."/>
            <person name="Voolstra C.R."/>
        </authorList>
    </citation>
    <scope>NUCLEOTIDE SEQUENCE [LARGE SCALE GENOMIC DNA]</scope>
    <source>
        <strain evidence="3 4">CCMP2467</strain>
    </source>
</reference>
<dbReference type="PANTHER" id="PTHR47936:SF1">
    <property type="entry name" value="PENTATRICOPEPTIDE REPEAT-CONTAINING PROTEIN GUN1, CHLOROPLASTIC"/>
    <property type="match status" value="1"/>
</dbReference>
<organism evidence="3 4">
    <name type="scientific">Symbiodinium microadriaticum</name>
    <name type="common">Dinoflagellate</name>
    <name type="synonym">Zooxanthella microadriatica</name>
    <dbReference type="NCBI Taxonomy" id="2951"/>
    <lineage>
        <taxon>Eukaryota</taxon>
        <taxon>Sar</taxon>
        <taxon>Alveolata</taxon>
        <taxon>Dinophyceae</taxon>
        <taxon>Suessiales</taxon>
        <taxon>Symbiodiniaceae</taxon>
        <taxon>Symbiodinium</taxon>
    </lineage>
</organism>
<sequence>MVWLVGALLFNISKWGQSIHSRQWIGLDLSAAEEPKDEKVAELLARSGVTGDSADLSDEGLQMVLALQSEVELRSFLLRILGKDWRQVKTDDASQQELVSFAKGVSGGASAASFSSLREQLRSLSQETGGSVLSAAYLAPRLPSFPALEVLRCMGEARLLPNAPRCCAVQARCDRAGRWKASGLFLERMAVASIELGVIAYGTAANGCRAQGLWPRALALLRELGIFGCEVSDIAINTGLASCSYGYAWEQALHLLGLLEAKDPKQSTTAANTAAKACESQLRWDLVLELLAPLMARSKVDVFSCSTSLSACGRGSRWQAALLLWQGYERLGVPLNKVAYGALCSALNLGRPELCGGLLEEMRRKQLQPNLIICNVALSSFLELDLWPASLQLLAEMDASGPTPNIVSLRTAAAAVVQIGTDARPLLGRLGLAVLRLLQQETWTPLPDRPRFSSFVPLTSSLEATEVILEHGADGMLAVAVGRALDRALAPGRKALLRLVEDAAAVEEVDSLESLFGLGAEGTQAMLQALGMASASWEPVARLRSRRAHLNLPAARRPTAQTTLAWRALCLKVSNAQIGRAGSAVRYGAVSGVASLLLRPIRVEHDRALHPERRALATILAELIAARGGSFPWVELKLGPGEDRLKVAVAMENEDTSEFVGGGGG</sequence>